<name>A0ABU9IWH0_9GAMM</name>
<accession>A0ABU9IWH0</accession>
<dbReference type="RefSeq" id="WP_341724476.1">
    <property type="nucleotide sequence ID" value="NZ_JBBWWT010000001.1"/>
</dbReference>
<dbReference type="Proteomes" id="UP001459204">
    <property type="component" value="Unassembled WGS sequence"/>
</dbReference>
<reference evidence="1 2" key="1">
    <citation type="submission" date="2024-04" db="EMBL/GenBank/DDBJ databases">
        <title>Draft genome sequence of Pseudoxanthomonas putridarboris WD12.</title>
        <authorList>
            <person name="Oh J."/>
        </authorList>
    </citation>
    <scope>NUCLEOTIDE SEQUENCE [LARGE SCALE GENOMIC DNA]</scope>
    <source>
        <strain evidence="1 2">WD12</strain>
    </source>
</reference>
<protein>
    <recommendedName>
        <fullName evidence="3">YD repeat-containing protein</fullName>
    </recommendedName>
</protein>
<sequence length="103" mass="11259">MTLIAVLFALATGPAATHDPYYLDRTVGAASELVGWCRAEAEARYAAKGVSTYQWTSSYHDRGNTLFVEGKLRANGNDIPVHCRIARGAQLRYASIEIDDPTL</sequence>
<keyword evidence="2" id="KW-1185">Reference proteome</keyword>
<evidence type="ECO:0000313" key="1">
    <source>
        <dbReference type="EMBL" id="MEL1263292.1"/>
    </source>
</evidence>
<comment type="caution">
    <text evidence="1">The sequence shown here is derived from an EMBL/GenBank/DDBJ whole genome shotgun (WGS) entry which is preliminary data.</text>
</comment>
<gene>
    <name evidence="1" type="ORF">AAD027_02775</name>
</gene>
<dbReference type="EMBL" id="JBBWWT010000001">
    <property type="protein sequence ID" value="MEL1263292.1"/>
    <property type="molecule type" value="Genomic_DNA"/>
</dbReference>
<evidence type="ECO:0008006" key="3">
    <source>
        <dbReference type="Google" id="ProtNLM"/>
    </source>
</evidence>
<evidence type="ECO:0000313" key="2">
    <source>
        <dbReference type="Proteomes" id="UP001459204"/>
    </source>
</evidence>
<proteinExistence type="predicted"/>
<organism evidence="1 2">
    <name type="scientific">Pseudoxanthomonas putridarboris</name>
    <dbReference type="NCBI Taxonomy" id="752605"/>
    <lineage>
        <taxon>Bacteria</taxon>
        <taxon>Pseudomonadati</taxon>
        <taxon>Pseudomonadota</taxon>
        <taxon>Gammaproteobacteria</taxon>
        <taxon>Lysobacterales</taxon>
        <taxon>Lysobacteraceae</taxon>
        <taxon>Pseudoxanthomonas</taxon>
    </lineage>
</organism>